<evidence type="ECO:0000313" key="6">
    <source>
        <dbReference type="Proteomes" id="UP000597886"/>
    </source>
</evidence>
<dbReference type="SUPFAM" id="SSF48613">
    <property type="entry name" value="Heme oxygenase-like"/>
    <property type="match status" value="1"/>
</dbReference>
<dbReference type="GO" id="GO:0005829">
    <property type="term" value="C:cytosol"/>
    <property type="evidence" value="ECO:0007669"/>
    <property type="project" value="TreeGrafter"/>
</dbReference>
<dbReference type="PANTHER" id="PTHR43198">
    <property type="entry name" value="BIFUNCTIONAL TH2 PROTEIN"/>
    <property type="match status" value="1"/>
</dbReference>
<dbReference type="AlphaFoldDB" id="A0AA90YY77"/>
<dbReference type="Gene3D" id="1.20.910.10">
    <property type="entry name" value="Heme oxygenase-like"/>
    <property type="match status" value="1"/>
</dbReference>
<dbReference type="PIRSF" id="PIRSF003170">
    <property type="entry name" value="Pet18p"/>
    <property type="match status" value="1"/>
</dbReference>
<comment type="function">
    <text evidence="1">Catalyzes an amino-pyrimidine hydrolysis reaction at the C5' of the pyrimidine moiety of thiamine compounds, a reaction that is part of a thiamine salvage pathway. Thus, catalyzes the conversion of 4-amino-5-aminomethyl-2-methylpyrimidine to 4-amino-5-hydroxymethyl-2-methylpyrimidine (HMP).</text>
</comment>
<dbReference type="EMBL" id="WVRA01000001">
    <property type="protein sequence ID" value="NOE17211.1"/>
    <property type="molecule type" value="Genomic_DNA"/>
</dbReference>
<comment type="pathway">
    <text evidence="1">Cofactor biosynthesis; thiamine diphosphate biosynthesis.</text>
</comment>
<feature type="domain" description="Thiaminase-2/PQQC" evidence="4">
    <location>
        <begin position="19"/>
        <end position="214"/>
    </location>
</feature>
<dbReference type="InterPro" id="IPR026285">
    <property type="entry name" value="TenA_E"/>
</dbReference>
<feature type="binding site" evidence="3">
    <location>
        <position position="136"/>
    </location>
    <ligand>
        <name>substrate</name>
    </ligand>
</feature>
<evidence type="ECO:0000256" key="3">
    <source>
        <dbReference type="PIRSR" id="PIRSR003170-2"/>
    </source>
</evidence>
<evidence type="ECO:0000256" key="2">
    <source>
        <dbReference type="PIRSR" id="PIRSR003170-1"/>
    </source>
</evidence>
<dbReference type="GO" id="GO:0050334">
    <property type="term" value="F:thiaminase activity"/>
    <property type="evidence" value="ECO:0007669"/>
    <property type="project" value="UniProtKB-UniRule"/>
</dbReference>
<dbReference type="PANTHER" id="PTHR43198:SF2">
    <property type="entry name" value="SI:CH1073-67J19.1-RELATED"/>
    <property type="match status" value="1"/>
</dbReference>
<dbReference type="InterPro" id="IPR004305">
    <property type="entry name" value="Thiaminase-2/PQQC"/>
</dbReference>
<feature type="binding site" evidence="3">
    <location>
        <position position="86"/>
    </location>
    <ligand>
        <name>substrate</name>
    </ligand>
</feature>
<evidence type="ECO:0000259" key="4">
    <source>
        <dbReference type="Pfam" id="PF03070"/>
    </source>
</evidence>
<keyword evidence="1" id="KW-0378">Hydrolase</keyword>
<evidence type="ECO:0000313" key="5">
    <source>
        <dbReference type="EMBL" id="NOE17211.1"/>
    </source>
</evidence>
<dbReference type="RefSeq" id="WP_171328493.1">
    <property type="nucleotide sequence ID" value="NZ_WVRA01000001.1"/>
</dbReference>
<dbReference type="InterPro" id="IPR016084">
    <property type="entry name" value="Haem_Oase-like_multi-hlx"/>
</dbReference>
<dbReference type="Pfam" id="PF03070">
    <property type="entry name" value="TENA_THI-4"/>
    <property type="match status" value="1"/>
</dbReference>
<organism evidence="5 6">
    <name type="scientific">Ruegeria atlantica</name>
    <dbReference type="NCBI Taxonomy" id="81569"/>
    <lineage>
        <taxon>Bacteria</taxon>
        <taxon>Pseudomonadati</taxon>
        <taxon>Pseudomonadota</taxon>
        <taxon>Alphaproteobacteria</taxon>
        <taxon>Rhodobacterales</taxon>
        <taxon>Roseobacteraceae</taxon>
        <taxon>Ruegeria</taxon>
    </lineage>
</organism>
<proteinExistence type="inferred from homology"/>
<feature type="binding site" evidence="3">
    <location>
        <position position="48"/>
    </location>
    <ligand>
        <name>substrate</name>
    </ligand>
</feature>
<dbReference type="Proteomes" id="UP000597886">
    <property type="component" value="Unassembled WGS sequence"/>
</dbReference>
<gene>
    <name evidence="5" type="ORF">GS634_03630</name>
</gene>
<reference evidence="5" key="1">
    <citation type="submission" date="2019-12" db="EMBL/GenBank/DDBJ databases">
        <title>Ruegeria JWLKs population differentiation of coral mucus and skeleton niches.</title>
        <authorList>
            <person name="Luo D."/>
        </authorList>
    </citation>
    <scope>NUCLEOTIDE SEQUENCE</scope>
    <source>
        <strain evidence="5">HKCCD6181</strain>
    </source>
</reference>
<dbReference type="EC" id="3.5.99.2" evidence="1"/>
<sequence length="216" mass="24247">MQDQTRPTEVLRQGKIDDWTAATTHAFTRELSDGTLPENKMRWYLQQDYQFVDGFVRLLASAIAHAPTLADSVPAAQFLAVITGPENTYFLRAMDALGTEPSTEPAPATRAFQDLMAEAAASGRYQNMLAVLVVAEWVYLSWASPENPPKDGLPFWFAEWITLHAGEGFESVVEYLRSQLDNVWPTLDAAEQAEVTRLFHRAVELERDFFDAAYAV</sequence>
<dbReference type="GO" id="GO:0009228">
    <property type="term" value="P:thiamine biosynthetic process"/>
    <property type="evidence" value="ECO:0007669"/>
    <property type="project" value="UniProtKB-KW"/>
</dbReference>
<dbReference type="InterPro" id="IPR050967">
    <property type="entry name" value="Thiamine_Salvage_TenA"/>
</dbReference>
<name>A0AA90YY77_9RHOB</name>
<comment type="catalytic activity">
    <reaction evidence="1">
        <text>4-amino-5-aminomethyl-2-methylpyrimidine + H2O = 4-amino-5-hydroxymethyl-2-methylpyrimidine + NH4(+)</text>
        <dbReference type="Rhea" id="RHEA:31799"/>
        <dbReference type="ChEBI" id="CHEBI:15377"/>
        <dbReference type="ChEBI" id="CHEBI:16892"/>
        <dbReference type="ChEBI" id="CHEBI:28938"/>
        <dbReference type="ChEBI" id="CHEBI:63416"/>
        <dbReference type="EC" id="3.5.99.2"/>
    </reaction>
</comment>
<feature type="active site" description="Proton donor" evidence="2">
    <location>
        <position position="206"/>
    </location>
</feature>
<accession>A0AA90YY77</accession>
<protein>
    <recommendedName>
        <fullName evidence="1">Aminopyrimidine aminohydrolase</fullName>
        <ecNumber evidence="1">3.5.99.2</ecNumber>
    </recommendedName>
</protein>
<comment type="similarity">
    <text evidence="1">Belongs to the TenA family.</text>
</comment>
<dbReference type="CDD" id="cd19358">
    <property type="entry name" value="TenA_E_Spr0628-like"/>
    <property type="match status" value="1"/>
</dbReference>
<comment type="catalytic activity">
    <reaction evidence="1">
        <text>thiamine + H2O = 5-(2-hydroxyethyl)-4-methylthiazole + 4-amino-5-hydroxymethyl-2-methylpyrimidine + H(+)</text>
        <dbReference type="Rhea" id="RHEA:17509"/>
        <dbReference type="ChEBI" id="CHEBI:15377"/>
        <dbReference type="ChEBI" id="CHEBI:15378"/>
        <dbReference type="ChEBI" id="CHEBI:16892"/>
        <dbReference type="ChEBI" id="CHEBI:17957"/>
        <dbReference type="ChEBI" id="CHEBI:18385"/>
        <dbReference type="EC" id="3.5.99.2"/>
    </reaction>
</comment>
<evidence type="ECO:0000256" key="1">
    <source>
        <dbReference type="PIRNR" id="PIRNR003170"/>
    </source>
</evidence>
<comment type="caution">
    <text evidence="5">The sequence shown here is derived from an EMBL/GenBank/DDBJ whole genome shotgun (WGS) entry which is preliminary data.</text>
</comment>
<keyword evidence="1" id="KW-0784">Thiamine biosynthesis</keyword>